<dbReference type="NCBIfam" id="TIGR01297">
    <property type="entry name" value="CDF"/>
    <property type="match status" value="1"/>
</dbReference>
<organism evidence="11 12">
    <name type="scientific">Erysiphe pulchra</name>
    <dbReference type="NCBI Taxonomy" id="225359"/>
    <lineage>
        <taxon>Eukaryota</taxon>
        <taxon>Fungi</taxon>
        <taxon>Dikarya</taxon>
        <taxon>Ascomycota</taxon>
        <taxon>Pezizomycotina</taxon>
        <taxon>Leotiomycetes</taxon>
        <taxon>Erysiphales</taxon>
        <taxon>Erysiphaceae</taxon>
        <taxon>Erysiphe</taxon>
    </lineage>
</organism>
<evidence type="ECO:0000256" key="4">
    <source>
        <dbReference type="ARBA" id="ARBA00022692"/>
    </source>
</evidence>
<feature type="transmembrane region" description="Helical" evidence="8">
    <location>
        <begin position="79"/>
        <end position="100"/>
    </location>
</feature>
<dbReference type="PANTHER" id="PTHR45820:SF5">
    <property type="entry name" value="DIFFUSION FACILITATOR FAMILY METAL ION TRANSPORTER, PUTATIVE-RELATED"/>
    <property type="match status" value="1"/>
</dbReference>
<feature type="non-terminal residue" evidence="11">
    <location>
        <position position="344"/>
    </location>
</feature>
<evidence type="ECO:0000256" key="5">
    <source>
        <dbReference type="ARBA" id="ARBA00022833"/>
    </source>
</evidence>
<evidence type="ECO:0000256" key="3">
    <source>
        <dbReference type="ARBA" id="ARBA00022448"/>
    </source>
</evidence>
<dbReference type="PANTHER" id="PTHR45820">
    <property type="entry name" value="FI23527P1"/>
    <property type="match status" value="1"/>
</dbReference>
<dbReference type="InterPro" id="IPR058533">
    <property type="entry name" value="Cation_efflux_TM"/>
</dbReference>
<keyword evidence="12" id="KW-1185">Reference proteome</keyword>
<comment type="similarity">
    <text evidence="2">Belongs to the cation diffusion facilitator (CDF) transporter (TC 2.A.4) family. SLC30A subfamily.</text>
</comment>
<accession>A0A2S4PXH8</accession>
<dbReference type="InterPro" id="IPR027469">
    <property type="entry name" value="Cation_efflux_TMD_sf"/>
</dbReference>
<feature type="domain" description="Cation efflux protein cytoplasmic" evidence="10">
    <location>
        <begin position="242"/>
        <end position="314"/>
    </location>
</feature>
<dbReference type="EMBL" id="PEDP01000278">
    <property type="protein sequence ID" value="POS86662.1"/>
    <property type="molecule type" value="Genomic_DNA"/>
</dbReference>
<name>A0A2S4PXH8_9PEZI</name>
<evidence type="ECO:0008006" key="13">
    <source>
        <dbReference type="Google" id="ProtNLM"/>
    </source>
</evidence>
<feature type="transmembrane region" description="Helical" evidence="8">
    <location>
        <begin position="12"/>
        <end position="32"/>
    </location>
</feature>
<dbReference type="GO" id="GO:0006882">
    <property type="term" value="P:intracellular zinc ion homeostasis"/>
    <property type="evidence" value="ECO:0007669"/>
    <property type="project" value="TreeGrafter"/>
</dbReference>
<evidence type="ECO:0000259" key="9">
    <source>
        <dbReference type="Pfam" id="PF01545"/>
    </source>
</evidence>
<dbReference type="STRING" id="225359.A0A2S4PXH8"/>
<evidence type="ECO:0000256" key="8">
    <source>
        <dbReference type="SAM" id="Phobius"/>
    </source>
</evidence>
<feature type="transmembrane region" description="Helical" evidence="8">
    <location>
        <begin position="210"/>
        <end position="227"/>
    </location>
</feature>
<dbReference type="InterPro" id="IPR002524">
    <property type="entry name" value="Cation_efflux"/>
</dbReference>
<dbReference type="GO" id="GO:0005385">
    <property type="term" value="F:zinc ion transmembrane transporter activity"/>
    <property type="evidence" value="ECO:0007669"/>
    <property type="project" value="TreeGrafter"/>
</dbReference>
<dbReference type="GO" id="GO:0016020">
    <property type="term" value="C:membrane"/>
    <property type="evidence" value="ECO:0007669"/>
    <property type="project" value="UniProtKB-SubCell"/>
</dbReference>
<proteinExistence type="inferred from homology"/>
<keyword evidence="3" id="KW-0813">Transport</keyword>
<keyword evidence="4 8" id="KW-0812">Transmembrane</keyword>
<protein>
    <recommendedName>
        <fullName evidence="13">Cation efflux protein</fullName>
    </recommendedName>
</protein>
<evidence type="ECO:0000259" key="10">
    <source>
        <dbReference type="Pfam" id="PF16916"/>
    </source>
</evidence>
<evidence type="ECO:0000256" key="2">
    <source>
        <dbReference type="ARBA" id="ARBA00008873"/>
    </source>
</evidence>
<dbReference type="InterPro" id="IPR027470">
    <property type="entry name" value="Cation_efflux_CTD"/>
</dbReference>
<sequence>MERRRHLADIRAGFYTRSLALVADAFHCLIIDDDVMDPLTINLLGTQASSSTSEILVDIKKLSEGHAHPSYLSFGWQRAQVLGAFFNAVFLLALGIGTFLQSIERFISLQRKLLFIIGSWYIKNAKLVLVIGSIGLTMNIVSSRQTSENSVSNPKHLHHGCDHCHNHGHDLGMMAIIAHMVGDAINNIGIIFAALVIWKGSNSARYYADPIVSTAIAIMILATAIPICKSSGLILLESAPADLRIDKVKIDLEKIPGVIAVHNLRVWSLNYEQTLASVCVLISDNTLEGFEHRKRLINECLSDYGVHFATIQPELITDIQLLKPFVISTPEEVAQLIPEVMKIA</sequence>
<feature type="transmembrane region" description="Helical" evidence="8">
    <location>
        <begin position="121"/>
        <end position="141"/>
    </location>
</feature>
<evidence type="ECO:0000256" key="6">
    <source>
        <dbReference type="ARBA" id="ARBA00022989"/>
    </source>
</evidence>
<comment type="caution">
    <text evidence="11">The sequence shown here is derived from an EMBL/GenBank/DDBJ whole genome shotgun (WGS) entry which is preliminary data.</text>
</comment>
<dbReference type="Proteomes" id="UP000237438">
    <property type="component" value="Unassembled WGS sequence"/>
</dbReference>
<dbReference type="OrthoDB" id="9944568at2759"/>
<dbReference type="Pfam" id="PF16916">
    <property type="entry name" value="ZT_dimer"/>
    <property type="match status" value="1"/>
</dbReference>
<comment type="subcellular location">
    <subcellularLocation>
        <location evidence="1">Membrane</location>
        <topology evidence="1">Multi-pass membrane protein</topology>
    </subcellularLocation>
</comment>
<evidence type="ECO:0000256" key="1">
    <source>
        <dbReference type="ARBA" id="ARBA00004141"/>
    </source>
</evidence>
<dbReference type="Gene3D" id="1.20.1510.10">
    <property type="entry name" value="Cation efflux protein transmembrane domain"/>
    <property type="match status" value="1"/>
</dbReference>
<feature type="domain" description="Cation efflux protein transmembrane" evidence="9">
    <location>
        <begin position="73"/>
        <end position="236"/>
    </location>
</feature>
<feature type="transmembrane region" description="Helical" evidence="8">
    <location>
        <begin position="176"/>
        <end position="198"/>
    </location>
</feature>
<dbReference type="Pfam" id="PF01545">
    <property type="entry name" value="Cation_efflux"/>
    <property type="match status" value="1"/>
</dbReference>
<dbReference type="AlphaFoldDB" id="A0A2S4PXH8"/>
<keyword evidence="6 8" id="KW-1133">Transmembrane helix</keyword>
<evidence type="ECO:0000313" key="11">
    <source>
        <dbReference type="EMBL" id="POS86662.1"/>
    </source>
</evidence>
<keyword evidence="5" id="KW-0862">Zinc</keyword>
<gene>
    <name evidence="11" type="ORF">EPUL_002828</name>
</gene>
<reference evidence="11 12" key="1">
    <citation type="submission" date="2017-10" db="EMBL/GenBank/DDBJ databases">
        <title>Development of genomic resources for the powdery mildew, Erysiphe pulchra.</title>
        <authorList>
            <person name="Wadl P.A."/>
            <person name="Mack B.M."/>
            <person name="Moore G."/>
            <person name="Beltz S.B."/>
        </authorList>
    </citation>
    <scope>NUCLEOTIDE SEQUENCE [LARGE SCALE GENOMIC DNA]</scope>
    <source>
        <strain evidence="11">Cflorida</strain>
    </source>
</reference>
<evidence type="ECO:0000256" key="7">
    <source>
        <dbReference type="ARBA" id="ARBA00023136"/>
    </source>
</evidence>
<keyword evidence="7 8" id="KW-0472">Membrane</keyword>
<dbReference type="SUPFAM" id="SSF161111">
    <property type="entry name" value="Cation efflux protein transmembrane domain-like"/>
    <property type="match status" value="1"/>
</dbReference>
<evidence type="ECO:0000313" key="12">
    <source>
        <dbReference type="Proteomes" id="UP000237438"/>
    </source>
</evidence>